<keyword evidence="2" id="KW-1185">Reference proteome</keyword>
<accession>A0A1B3SJZ8</accession>
<dbReference type="AlphaFoldDB" id="A0A1B3SJZ8"/>
<gene>
    <name evidence="1" type="ORF">SHELI_v1c03040</name>
</gene>
<dbReference type="STRING" id="216938.SHELI_v1c03040"/>
<evidence type="ECO:0000313" key="1">
    <source>
        <dbReference type="EMBL" id="AOG60259.1"/>
    </source>
</evidence>
<dbReference type="EMBL" id="CP017015">
    <property type="protein sequence ID" value="AOG60259.1"/>
    <property type="molecule type" value="Genomic_DNA"/>
</dbReference>
<organism evidence="1 2">
    <name type="scientific">Spiroplasma helicoides</name>
    <dbReference type="NCBI Taxonomy" id="216938"/>
    <lineage>
        <taxon>Bacteria</taxon>
        <taxon>Bacillati</taxon>
        <taxon>Mycoplasmatota</taxon>
        <taxon>Mollicutes</taxon>
        <taxon>Entomoplasmatales</taxon>
        <taxon>Spiroplasmataceae</taxon>
        <taxon>Spiroplasma</taxon>
    </lineage>
</organism>
<dbReference type="OrthoDB" id="388846at2"/>
<dbReference type="RefSeq" id="WP_069116049.1">
    <property type="nucleotide sequence ID" value="NZ_CP017015.1"/>
</dbReference>
<evidence type="ECO:0000313" key="2">
    <source>
        <dbReference type="Proteomes" id="UP000094378"/>
    </source>
</evidence>
<dbReference type="KEGG" id="shj:SHELI_v1c03040"/>
<sequence>MFDISKELLKKVETNQDTANNLISNKHLIKKQSNLWEVFNYKILKKYYQILKNSIWTLEFDDVEKHILKDFKDFKYLQIILNEIKKEAILISYIKSNKHEIYARISKVNFLIELFIGFIRFDPNLWFTISDSMREKSNFVMTSIISLPSMIIDYEITKNTIFDINLDQLKIIKNLESLNLDDDSEIVEQKLGIYTNNYLPLKMFCLNKEIIKVELKKSSLKEFNKLVLSTILQMIVIFIKINLDKYL</sequence>
<protein>
    <submittedName>
        <fullName evidence="1">Uncharacterized protein</fullName>
    </submittedName>
</protein>
<name>A0A1B3SJZ8_9MOLU</name>
<reference evidence="1 2" key="1">
    <citation type="submission" date="2016-08" db="EMBL/GenBank/DDBJ databases">
        <title>Complete genome sequence of Spiroplasma helicoides TABS-2 (DSM 22551).</title>
        <authorList>
            <person name="Shen W.-Y."/>
            <person name="Lo W.-S."/>
            <person name="Lai Y.-C."/>
            <person name="Kuo C.-H."/>
        </authorList>
    </citation>
    <scope>NUCLEOTIDE SEQUENCE [LARGE SCALE GENOMIC DNA]</scope>
    <source>
        <strain evidence="1 2">TABS-2</strain>
    </source>
</reference>
<proteinExistence type="predicted"/>
<dbReference type="Proteomes" id="UP000094378">
    <property type="component" value="Chromosome"/>
</dbReference>